<comment type="subcellular location">
    <subcellularLocation>
        <location evidence="2">Gas vesicle</location>
    </subcellularLocation>
</comment>
<reference evidence="5" key="1">
    <citation type="submission" date="2018-02" db="EMBL/GenBank/DDBJ databases">
        <authorList>
            <person name="Hausmann B."/>
        </authorList>
    </citation>
    <scope>NUCLEOTIDE SEQUENCE [LARGE SCALE GENOMIC DNA]</scope>
    <source>
        <strain evidence="5">Peat soil MAG SbA5</strain>
    </source>
</reference>
<dbReference type="InterPro" id="IPR009430">
    <property type="entry name" value="GvpL/GvpF"/>
</dbReference>
<dbReference type="EMBL" id="OKRB01000078">
    <property type="protein sequence ID" value="SPE19293.1"/>
    <property type="molecule type" value="Genomic_DNA"/>
</dbReference>
<evidence type="ECO:0000256" key="3">
    <source>
        <dbReference type="ARBA" id="ARBA00035643"/>
    </source>
</evidence>
<dbReference type="Proteomes" id="UP000239735">
    <property type="component" value="Unassembled WGS sequence"/>
</dbReference>
<name>A0A2N9L849_9BACT</name>
<accession>A0A2N9L849</accession>
<evidence type="ECO:0000313" key="5">
    <source>
        <dbReference type="Proteomes" id="UP000239735"/>
    </source>
</evidence>
<dbReference type="OrthoDB" id="144737at2"/>
<gene>
    <name evidence="4" type="ORF">SBA5_220139</name>
</gene>
<proteinExistence type="inferred from homology"/>
<dbReference type="PANTHER" id="PTHR36852">
    <property type="entry name" value="PROTEIN GVPL 2"/>
    <property type="match status" value="1"/>
</dbReference>
<dbReference type="PANTHER" id="PTHR36852:SF1">
    <property type="entry name" value="PROTEIN GVPL 2"/>
    <property type="match status" value="1"/>
</dbReference>
<dbReference type="GO" id="GO:0031411">
    <property type="term" value="C:gas vesicle"/>
    <property type="evidence" value="ECO:0007669"/>
    <property type="project" value="UniProtKB-SubCell"/>
</dbReference>
<keyword evidence="1" id="KW-0304">Gas vesicle</keyword>
<evidence type="ECO:0000256" key="1">
    <source>
        <dbReference type="ARBA" id="ARBA00022987"/>
    </source>
</evidence>
<organism evidence="4 5">
    <name type="scientific">Candidatus Sulfuritelmatomonas gaucii</name>
    <dbReference type="NCBI Taxonomy" id="2043161"/>
    <lineage>
        <taxon>Bacteria</taxon>
        <taxon>Pseudomonadati</taxon>
        <taxon>Acidobacteriota</taxon>
        <taxon>Terriglobia</taxon>
        <taxon>Terriglobales</taxon>
        <taxon>Acidobacteriaceae</taxon>
        <taxon>Candidatus Sulfuritelmatomonas</taxon>
    </lineage>
</organism>
<dbReference type="Pfam" id="PF06386">
    <property type="entry name" value="GvpL_GvpF"/>
    <property type="match status" value="1"/>
</dbReference>
<sequence length="275" mass="30999">MAWYAYCIGEKQAFPALARHRKPVPMESVLGVSGNQVFLYPASDLAVIVSEHNPQESLNQKSGVDHARVIADCFQHSTILPFRFGTVFSDDESLRKSIRSNQRQFLGHIDKLRGKTEMHLKIFVDDCCAREIERHLGGEGVGREYLSNLRESASRARERQTRARAVSFQMHRLFLPLDEEVSCRLMDNGKMMLDIAHLIDRKCVERYHNKFVTTSAMMRDCQMQLSGPWPPYHFVHRLTRTVHTQAQAAAAAPIPAAISADASALPLMEPAVALA</sequence>
<evidence type="ECO:0000313" key="4">
    <source>
        <dbReference type="EMBL" id="SPE19293.1"/>
    </source>
</evidence>
<evidence type="ECO:0000256" key="2">
    <source>
        <dbReference type="ARBA" id="ARBA00035108"/>
    </source>
</evidence>
<dbReference type="AlphaFoldDB" id="A0A2N9L849"/>
<dbReference type="GO" id="GO:0031412">
    <property type="term" value="P:gas vesicle organization"/>
    <property type="evidence" value="ECO:0007669"/>
    <property type="project" value="InterPro"/>
</dbReference>
<comment type="similarity">
    <text evidence="3">Belongs to the gas vesicle GvpF/GvpL family.</text>
</comment>
<protein>
    <submittedName>
        <fullName evidence="4">Gas vesicle protein, GvpL/GvpF family</fullName>
    </submittedName>
</protein>